<evidence type="ECO:0000313" key="15">
    <source>
        <dbReference type="Proteomes" id="UP000192223"/>
    </source>
</evidence>
<evidence type="ECO:0000256" key="9">
    <source>
        <dbReference type="ARBA" id="ARBA00023065"/>
    </source>
</evidence>
<dbReference type="FunFam" id="1.10.287.70:FF:000028">
    <property type="entry name" value="potassium voltage-gated channel subfamily D member 3"/>
    <property type="match status" value="1"/>
</dbReference>
<keyword evidence="6" id="KW-0851">Voltage-gated channel</keyword>
<dbReference type="Gene3D" id="1.10.287.70">
    <property type="match status" value="1"/>
</dbReference>
<keyword evidence="7" id="KW-0630">Potassium</keyword>
<dbReference type="FunFam" id="3.30.710.10:FF:000146">
    <property type="entry name" value="Potassium voltage-gated channel subfamily A member 3"/>
    <property type="match status" value="1"/>
</dbReference>
<protein>
    <submittedName>
        <fullName evidence="16">Potassium voltage-gated channel protein Shaker isoform X7</fullName>
    </submittedName>
</protein>
<dbReference type="Proteomes" id="UP000192223">
    <property type="component" value="Unplaced"/>
</dbReference>
<sequence>MTMWQSGMGGPGGQHNAWMKLMGIVTHKERRHHESGPTSAERALNQSLPKLSSQEEDGHTPHSHYTGVTHFEPIPHDHDFCERVVINVSGLRFETQLRTLNQFPDTLLGDPARRIRYFDPLRNEYFFDRNRPSFDAILYYYQSGGRLRRPVNVPLDVFSEEIKFYELGELAINKFREDEGFIKEEEKPLPSHEMQRNVWLLFEYPESSQAARVVAIISVFVILLSIVIFCLETLPEFKHYKVFNTTANRTKIEEDEVPDITDPFFLIETICIIWFTFELTVRFLACPNKLNFFRDVMNMIDIIAIIPYFITLATVVAEEEDTLNLPRAPVSPQDKSTNQAMSLAILRVIRLVRVFRIFKLSRHSKGLQILGRTLKASMRELGLLIFFLFIGVVLFSSAVYFAEAGSEQSFFKSIPDAFWWAVVTMTTVGYGDMTYDARRCMGQNRRFTLRHRWRPDDRVTRARHRVQFQLFLPSGDGPGGDAVAEFQPCNKLSVSAGHAGPAHEKGFVERVLVRPRGT</sequence>
<dbReference type="SUPFAM" id="SSF54695">
    <property type="entry name" value="POZ domain"/>
    <property type="match status" value="1"/>
</dbReference>
<dbReference type="PRINTS" id="PR00169">
    <property type="entry name" value="KCHANNEL"/>
</dbReference>
<dbReference type="InterPro" id="IPR011333">
    <property type="entry name" value="SKP1/BTB/POZ_sf"/>
</dbReference>
<feature type="domain" description="BTB" evidence="14">
    <location>
        <begin position="82"/>
        <end position="182"/>
    </location>
</feature>
<evidence type="ECO:0000313" key="16">
    <source>
        <dbReference type="RefSeq" id="XP_018327408.1"/>
    </source>
</evidence>
<evidence type="ECO:0000256" key="2">
    <source>
        <dbReference type="ARBA" id="ARBA00022448"/>
    </source>
</evidence>
<keyword evidence="3" id="KW-0633">Potassium transport</keyword>
<evidence type="ECO:0000256" key="7">
    <source>
        <dbReference type="ARBA" id="ARBA00022958"/>
    </source>
</evidence>
<accession>A0A1W4X4V0</accession>
<gene>
    <name evidence="16" type="primary">LOC108738026</name>
</gene>
<dbReference type="RefSeq" id="XP_018327408.1">
    <property type="nucleotide sequence ID" value="XM_018471906.1"/>
</dbReference>
<feature type="transmembrane region" description="Helical" evidence="13">
    <location>
        <begin position="381"/>
        <end position="402"/>
    </location>
</feature>
<dbReference type="PANTHER" id="PTHR11537">
    <property type="entry name" value="VOLTAGE-GATED POTASSIUM CHANNEL"/>
    <property type="match status" value="1"/>
</dbReference>
<proteinExistence type="predicted"/>
<keyword evidence="12" id="KW-0407">Ion channel</keyword>
<feature type="transmembrane region" description="Helical" evidence="13">
    <location>
        <begin position="264"/>
        <end position="284"/>
    </location>
</feature>
<dbReference type="InterPro" id="IPR003972">
    <property type="entry name" value="K_chnl_volt-dep_Kv1"/>
</dbReference>
<dbReference type="GeneID" id="108738026"/>
<dbReference type="PRINTS" id="PR01496">
    <property type="entry name" value="SHAKERCHANEL"/>
</dbReference>
<evidence type="ECO:0000256" key="3">
    <source>
        <dbReference type="ARBA" id="ARBA00022538"/>
    </source>
</evidence>
<dbReference type="OrthoDB" id="415460at2759"/>
<evidence type="ECO:0000256" key="12">
    <source>
        <dbReference type="ARBA" id="ARBA00023303"/>
    </source>
</evidence>
<dbReference type="Gene3D" id="1.20.120.350">
    <property type="entry name" value="Voltage-gated potassium channels. Chain C"/>
    <property type="match status" value="1"/>
</dbReference>
<feature type="transmembrane region" description="Helical" evidence="13">
    <location>
        <begin position="417"/>
        <end position="435"/>
    </location>
</feature>
<dbReference type="GO" id="GO:0005251">
    <property type="term" value="F:delayed rectifier potassium channel activity"/>
    <property type="evidence" value="ECO:0007669"/>
    <property type="project" value="TreeGrafter"/>
</dbReference>
<name>A0A1W4X4V0_AGRPL</name>
<dbReference type="PRINTS" id="PR01491">
    <property type="entry name" value="KVCHANNEL"/>
</dbReference>
<dbReference type="AlphaFoldDB" id="A0A1W4X4V0"/>
<dbReference type="GO" id="GO:0008076">
    <property type="term" value="C:voltage-gated potassium channel complex"/>
    <property type="evidence" value="ECO:0007669"/>
    <property type="project" value="InterPro"/>
</dbReference>
<dbReference type="GO" id="GO:0051260">
    <property type="term" value="P:protein homooligomerization"/>
    <property type="evidence" value="ECO:0007669"/>
    <property type="project" value="InterPro"/>
</dbReference>
<dbReference type="InterPro" id="IPR003968">
    <property type="entry name" value="K_chnl_volt-dep_Kv"/>
</dbReference>
<dbReference type="SUPFAM" id="SSF81324">
    <property type="entry name" value="Voltage-gated potassium channels"/>
    <property type="match status" value="1"/>
</dbReference>
<dbReference type="Pfam" id="PF02214">
    <property type="entry name" value="BTB_2"/>
    <property type="match status" value="1"/>
</dbReference>
<dbReference type="InterPro" id="IPR028325">
    <property type="entry name" value="VG_K_chnl"/>
</dbReference>
<evidence type="ECO:0000256" key="10">
    <source>
        <dbReference type="ARBA" id="ARBA00023136"/>
    </source>
</evidence>
<keyword evidence="9" id="KW-0406">Ion transport</keyword>
<comment type="subcellular location">
    <subcellularLocation>
        <location evidence="1">Membrane</location>
        <topology evidence="1">Multi-pass membrane protein</topology>
    </subcellularLocation>
</comment>
<keyword evidence="15" id="KW-1185">Reference proteome</keyword>
<evidence type="ECO:0000256" key="13">
    <source>
        <dbReference type="SAM" id="Phobius"/>
    </source>
</evidence>
<feature type="transmembrane region" description="Helical" evidence="13">
    <location>
        <begin position="213"/>
        <end position="234"/>
    </location>
</feature>
<dbReference type="Gene3D" id="3.30.710.10">
    <property type="entry name" value="Potassium Channel Kv1.1, Chain A"/>
    <property type="match status" value="1"/>
</dbReference>
<reference evidence="16" key="1">
    <citation type="submission" date="2025-08" db="UniProtKB">
        <authorList>
            <consortium name="RefSeq"/>
        </authorList>
    </citation>
    <scope>IDENTIFICATION</scope>
    <source>
        <tissue evidence="16">Entire body</tissue>
    </source>
</reference>
<dbReference type="CTD" id="136038932"/>
<dbReference type="Pfam" id="PF00520">
    <property type="entry name" value="Ion_trans"/>
    <property type="match status" value="1"/>
</dbReference>
<evidence type="ECO:0000259" key="14">
    <source>
        <dbReference type="SMART" id="SM00225"/>
    </source>
</evidence>
<dbReference type="FunFam" id="1.20.120.350:FF:000028">
    <property type="entry name" value="Potassium voltage-gated channel subfamily a member"/>
    <property type="match status" value="1"/>
</dbReference>
<organism evidence="15 16">
    <name type="scientific">Agrilus planipennis</name>
    <name type="common">Emerald ash borer</name>
    <name type="synonym">Agrilus marcopoli</name>
    <dbReference type="NCBI Taxonomy" id="224129"/>
    <lineage>
        <taxon>Eukaryota</taxon>
        <taxon>Metazoa</taxon>
        <taxon>Ecdysozoa</taxon>
        <taxon>Arthropoda</taxon>
        <taxon>Hexapoda</taxon>
        <taxon>Insecta</taxon>
        <taxon>Pterygota</taxon>
        <taxon>Neoptera</taxon>
        <taxon>Endopterygota</taxon>
        <taxon>Coleoptera</taxon>
        <taxon>Polyphaga</taxon>
        <taxon>Elateriformia</taxon>
        <taxon>Buprestoidea</taxon>
        <taxon>Buprestidae</taxon>
        <taxon>Agrilinae</taxon>
        <taxon>Agrilus</taxon>
    </lineage>
</organism>
<keyword evidence="10 13" id="KW-0472">Membrane</keyword>
<evidence type="ECO:0000256" key="8">
    <source>
        <dbReference type="ARBA" id="ARBA00022989"/>
    </source>
</evidence>
<evidence type="ECO:0000256" key="1">
    <source>
        <dbReference type="ARBA" id="ARBA00004141"/>
    </source>
</evidence>
<evidence type="ECO:0000256" key="4">
    <source>
        <dbReference type="ARBA" id="ARBA00022692"/>
    </source>
</evidence>
<keyword evidence="8 13" id="KW-1133">Transmembrane helix</keyword>
<keyword evidence="11" id="KW-0325">Glycoprotein</keyword>
<evidence type="ECO:0000256" key="5">
    <source>
        <dbReference type="ARBA" id="ARBA00022826"/>
    </source>
</evidence>
<dbReference type="InterPro" id="IPR000210">
    <property type="entry name" value="BTB/POZ_dom"/>
</dbReference>
<dbReference type="SMART" id="SM00225">
    <property type="entry name" value="BTB"/>
    <property type="match status" value="1"/>
</dbReference>
<dbReference type="GO" id="GO:0001508">
    <property type="term" value="P:action potential"/>
    <property type="evidence" value="ECO:0007669"/>
    <property type="project" value="TreeGrafter"/>
</dbReference>
<dbReference type="InterPro" id="IPR027359">
    <property type="entry name" value="Volt_channel_dom_sf"/>
</dbReference>
<keyword evidence="2" id="KW-0813">Transport</keyword>
<evidence type="ECO:0000256" key="11">
    <source>
        <dbReference type="ARBA" id="ARBA00023180"/>
    </source>
</evidence>
<dbReference type="PANTHER" id="PTHR11537:SF113">
    <property type="entry name" value="POTASSIUM VOLTAGE-GATED CHANNEL PROTEIN SHAKER"/>
    <property type="match status" value="1"/>
</dbReference>
<dbReference type="InterPro" id="IPR005821">
    <property type="entry name" value="Ion_trans_dom"/>
</dbReference>
<keyword evidence="5" id="KW-0631">Potassium channel</keyword>
<dbReference type="InterPro" id="IPR003131">
    <property type="entry name" value="T1-type_BTB"/>
</dbReference>
<keyword evidence="4 13" id="KW-0812">Transmembrane</keyword>
<evidence type="ECO:0000256" key="6">
    <source>
        <dbReference type="ARBA" id="ARBA00022882"/>
    </source>
</evidence>